<dbReference type="Gene3D" id="1.25.40.10">
    <property type="entry name" value="Tetratricopeptide repeat domain"/>
    <property type="match status" value="1"/>
</dbReference>
<feature type="repeat" description="TPR" evidence="1">
    <location>
        <begin position="78"/>
        <end position="111"/>
    </location>
</feature>
<keyword evidence="2" id="KW-0472">Membrane</keyword>
<dbReference type="SMART" id="SM00028">
    <property type="entry name" value="TPR"/>
    <property type="match status" value="1"/>
</dbReference>
<dbReference type="InterPro" id="IPR019734">
    <property type="entry name" value="TPR_rpt"/>
</dbReference>
<dbReference type="AlphaFoldDB" id="A0A4Y6PM37"/>
<proteinExistence type="predicted"/>
<keyword evidence="2" id="KW-1133">Transmembrane helix</keyword>
<dbReference type="EMBL" id="CP041186">
    <property type="protein sequence ID" value="QDG49384.1"/>
    <property type="molecule type" value="Genomic_DNA"/>
</dbReference>
<dbReference type="OrthoDB" id="9763670at2"/>
<dbReference type="Proteomes" id="UP000315995">
    <property type="component" value="Chromosome"/>
</dbReference>
<organism evidence="5 6">
    <name type="scientific">Persicimonas caeni</name>
    <dbReference type="NCBI Taxonomy" id="2292766"/>
    <lineage>
        <taxon>Bacteria</taxon>
        <taxon>Deltaproteobacteria</taxon>
        <taxon>Bradymonadales</taxon>
        <taxon>Bradymonadaceae</taxon>
        <taxon>Persicimonas</taxon>
    </lineage>
</organism>
<evidence type="ECO:0000313" key="5">
    <source>
        <dbReference type="EMBL" id="QDG49384.1"/>
    </source>
</evidence>
<feature type="transmembrane region" description="Helical" evidence="2">
    <location>
        <begin position="298"/>
        <end position="317"/>
    </location>
</feature>
<accession>A0A4Y6PM37</accession>
<accession>A0A5B8XY43</accession>
<evidence type="ECO:0000256" key="2">
    <source>
        <dbReference type="SAM" id="Phobius"/>
    </source>
</evidence>
<evidence type="ECO:0000313" key="6">
    <source>
        <dbReference type="Proteomes" id="UP000315995"/>
    </source>
</evidence>
<keyword evidence="6" id="KW-1185">Reference proteome</keyword>
<feature type="signal peptide" evidence="3">
    <location>
        <begin position="1"/>
        <end position="29"/>
    </location>
</feature>
<sequence>MAEESMSRRSRMVALLLSVALAAPSVAWAAEPSLAELSADERAELGRLFTAAQGAFESEEYAQAIAKLERAYEIFPEPNILYRIGDAYEQQGDLEEAVAYYQRYVEAAPDASDAELVRRRIGDLEQILASRRSGDDASAEESAPESAASKLAVLIVDSNPAGARVRIGDEAEPRGVTPVRLRIEPGDVQIRLEADHHRPIERVLRVEAGETLSMVYPLQPVAPADDSIAWPWIVGGVGATALATGGGFLIASQSAQSQLDTYDARRLAAYRNDEPVPERPSDYDELTRESYYYGRTGWILTSVGIVGVGAGLTLWLMEDDEVALVPGVGGATLMGRF</sequence>
<dbReference type="PROSITE" id="PS50293">
    <property type="entry name" value="TPR_REGION"/>
    <property type="match status" value="1"/>
</dbReference>
<feature type="chain" id="PRO_5030106045" evidence="3">
    <location>
        <begin position="30"/>
        <end position="337"/>
    </location>
</feature>
<dbReference type="Pfam" id="PF13432">
    <property type="entry name" value="TPR_16"/>
    <property type="match status" value="1"/>
</dbReference>
<dbReference type="SUPFAM" id="SSF48452">
    <property type="entry name" value="TPR-like"/>
    <property type="match status" value="1"/>
</dbReference>
<feature type="transmembrane region" description="Helical" evidence="2">
    <location>
        <begin position="229"/>
        <end position="251"/>
    </location>
</feature>
<keyword evidence="2" id="KW-0812">Transmembrane</keyword>
<name>A0A4Y6PM37_PERCE</name>
<dbReference type="InterPro" id="IPR011990">
    <property type="entry name" value="TPR-like_helical_dom_sf"/>
</dbReference>
<keyword evidence="3" id="KW-0732">Signal</keyword>
<feature type="domain" description="PEGA" evidence="4">
    <location>
        <begin position="153"/>
        <end position="220"/>
    </location>
</feature>
<dbReference type="InterPro" id="IPR013229">
    <property type="entry name" value="PEGA"/>
</dbReference>
<evidence type="ECO:0000256" key="3">
    <source>
        <dbReference type="SAM" id="SignalP"/>
    </source>
</evidence>
<evidence type="ECO:0000259" key="4">
    <source>
        <dbReference type="Pfam" id="PF08308"/>
    </source>
</evidence>
<evidence type="ECO:0000256" key="1">
    <source>
        <dbReference type="PROSITE-ProRule" id="PRU00339"/>
    </source>
</evidence>
<reference evidence="5 6" key="1">
    <citation type="submission" date="2019-06" db="EMBL/GenBank/DDBJ databases">
        <title>Persicimonas caeni gen. nov., sp. nov., a predatory bacterium isolated from solar saltern.</title>
        <authorList>
            <person name="Wang S."/>
        </authorList>
    </citation>
    <scope>NUCLEOTIDE SEQUENCE [LARGE SCALE GENOMIC DNA]</scope>
    <source>
        <strain evidence="5 6">YN101</strain>
    </source>
</reference>
<keyword evidence="1" id="KW-0802">TPR repeat</keyword>
<gene>
    <name evidence="5" type="ORF">FIV42_01120</name>
</gene>
<dbReference type="PROSITE" id="PS50005">
    <property type="entry name" value="TPR"/>
    <property type="match status" value="1"/>
</dbReference>
<dbReference type="Pfam" id="PF08308">
    <property type="entry name" value="PEGA"/>
    <property type="match status" value="1"/>
</dbReference>
<protein>
    <submittedName>
        <fullName evidence="5">Tetratricopeptide repeat protein</fullName>
    </submittedName>
</protein>